<sequence length="200" mass="20509">MVPLLLATCLGAISIATLTPSSAAAQDDVSIGSTNPIRNWYAGGGLGVSAGLDNGGGALFLLNEEVGYQLDPILLGGGTDLQLRFGLDLAQHLGDFFILTFGARATASFGVWTNGELTIRVAPALVLGGAVSIVDEVCTVFGCAGGGTNGAFNIQFSTQAELDLLQGMLTVYFRPIAIDGYIADGSGARWNIVAGALVHF</sequence>
<evidence type="ECO:0000313" key="2">
    <source>
        <dbReference type="EMBL" id="AKF11316.1"/>
    </source>
</evidence>
<proteinExistence type="predicted"/>
<keyword evidence="1" id="KW-0732">Signal</keyword>
<reference evidence="2 3" key="1">
    <citation type="submission" date="2015-03" db="EMBL/GenBank/DDBJ databases">
        <title>Genome assembly of Sandaracinus amylolyticus DSM 53668.</title>
        <authorList>
            <person name="Sharma G."/>
            <person name="Subramanian S."/>
        </authorList>
    </citation>
    <scope>NUCLEOTIDE SEQUENCE [LARGE SCALE GENOMIC DNA]</scope>
    <source>
        <strain evidence="2 3">DSM 53668</strain>
    </source>
</reference>
<dbReference type="AlphaFoldDB" id="A0A0F6YPB4"/>
<evidence type="ECO:0000313" key="3">
    <source>
        <dbReference type="Proteomes" id="UP000034883"/>
    </source>
</evidence>
<dbReference type="Proteomes" id="UP000034883">
    <property type="component" value="Chromosome"/>
</dbReference>
<protein>
    <recommendedName>
        <fullName evidence="4">Outer membrane protein beta-barrel domain-containing protein</fullName>
    </recommendedName>
</protein>
<dbReference type="KEGG" id="samy:DB32_008465"/>
<feature type="chain" id="PRO_5002513084" description="Outer membrane protein beta-barrel domain-containing protein" evidence="1">
    <location>
        <begin position="26"/>
        <end position="200"/>
    </location>
</feature>
<dbReference type="EMBL" id="CP011125">
    <property type="protein sequence ID" value="AKF11316.1"/>
    <property type="molecule type" value="Genomic_DNA"/>
</dbReference>
<accession>A0A0F6YPB4</accession>
<gene>
    <name evidence="2" type="ORF">DB32_008465</name>
</gene>
<keyword evidence="3" id="KW-1185">Reference proteome</keyword>
<evidence type="ECO:0008006" key="4">
    <source>
        <dbReference type="Google" id="ProtNLM"/>
    </source>
</evidence>
<feature type="signal peptide" evidence="1">
    <location>
        <begin position="1"/>
        <end position="25"/>
    </location>
</feature>
<evidence type="ECO:0000256" key="1">
    <source>
        <dbReference type="SAM" id="SignalP"/>
    </source>
</evidence>
<name>A0A0F6YPB4_9BACT</name>
<organism evidence="2 3">
    <name type="scientific">Sandaracinus amylolyticus</name>
    <dbReference type="NCBI Taxonomy" id="927083"/>
    <lineage>
        <taxon>Bacteria</taxon>
        <taxon>Pseudomonadati</taxon>
        <taxon>Myxococcota</taxon>
        <taxon>Polyangia</taxon>
        <taxon>Polyangiales</taxon>
        <taxon>Sandaracinaceae</taxon>
        <taxon>Sandaracinus</taxon>
    </lineage>
</organism>